<reference evidence="4" key="1">
    <citation type="submission" date="2022-04" db="EMBL/GenBank/DDBJ databases">
        <title>Carnegiea gigantea Genome sequencing and assembly v2.</title>
        <authorList>
            <person name="Copetti D."/>
            <person name="Sanderson M.J."/>
            <person name="Burquez A."/>
            <person name="Wojciechowski M.F."/>
        </authorList>
    </citation>
    <scope>NUCLEOTIDE SEQUENCE</scope>
    <source>
        <strain evidence="4">SGP5-SGP5p</strain>
        <tissue evidence="4">Aerial part</tissue>
    </source>
</reference>
<dbReference type="InterPro" id="IPR013087">
    <property type="entry name" value="Znf_C2H2_type"/>
</dbReference>
<feature type="region of interest" description="Disordered" evidence="2">
    <location>
        <begin position="388"/>
        <end position="431"/>
    </location>
</feature>
<feature type="domain" description="RING-type" evidence="3">
    <location>
        <begin position="6"/>
        <end position="47"/>
    </location>
</feature>
<dbReference type="EMBL" id="JAKOGI010000226">
    <property type="protein sequence ID" value="KAJ8439249.1"/>
    <property type="molecule type" value="Genomic_DNA"/>
</dbReference>
<dbReference type="GO" id="GO:0072344">
    <property type="term" value="P:rescue of stalled ribosome"/>
    <property type="evidence" value="ECO:0007669"/>
    <property type="project" value="InterPro"/>
</dbReference>
<protein>
    <recommendedName>
        <fullName evidence="3">RING-type domain-containing protein</fullName>
    </recommendedName>
</protein>
<keyword evidence="1" id="KW-0479">Metal-binding</keyword>
<dbReference type="OrthoDB" id="3838338at2759"/>
<dbReference type="PROSITE" id="PS50089">
    <property type="entry name" value="ZF_RING_2"/>
    <property type="match status" value="1"/>
</dbReference>
<accession>A0A9Q1K9A3</accession>
<feature type="region of interest" description="Disordered" evidence="2">
    <location>
        <begin position="445"/>
        <end position="549"/>
    </location>
</feature>
<feature type="compositionally biased region" description="Basic residues" evidence="2">
    <location>
        <begin position="717"/>
        <end position="730"/>
    </location>
</feature>
<dbReference type="PROSITE" id="PS00028">
    <property type="entry name" value="ZINC_FINGER_C2H2_1"/>
    <property type="match status" value="1"/>
</dbReference>
<evidence type="ECO:0000313" key="5">
    <source>
        <dbReference type="Proteomes" id="UP001153076"/>
    </source>
</evidence>
<dbReference type="PANTHER" id="PTHR22938:SF19">
    <property type="entry name" value="RING-TYPE E3 UBIQUITIN TRANSFERASE"/>
    <property type="match status" value="1"/>
</dbReference>
<dbReference type="Proteomes" id="UP001153076">
    <property type="component" value="Unassembled WGS sequence"/>
</dbReference>
<feature type="compositionally biased region" description="Basic residues" evidence="2">
    <location>
        <begin position="396"/>
        <end position="407"/>
    </location>
</feature>
<gene>
    <name evidence="4" type="ORF">Cgig2_030184</name>
</gene>
<dbReference type="GO" id="GO:0008270">
    <property type="term" value="F:zinc ion binding"/>
    <property type="evidence" value="ECO:0007669"/>
    <property type="project" value="UniProtKB-KW"/>
</dbReference>
<feature type="region of interest" description="Disordered" evidence="2">
    <location>
        <begin position="628"/>
        <end position="768"/>
    </location>
</feature>
<dbReference type="Pfam" id="PF25447">
    <property type="entry name" value="RING_ZNF598"/>
    <property type="match status" value="1"/>
</dbReference>
<dbReference type="InterPro" id="IPR044288">
    <property type="entry name" value="ZNF598/HEL2"/>
</dbReference>
<dbReference type="Pfam" id="PF23202">
    <property type="entry name" value="PAH_ZNF598"/>
    <property type="match status" value="1"/>
</dbReference>
<feature type="compositionally biased region" description="Polar residues" evidence="2">
    <location>
        <begin position="521"/>
        <end position="533"/>
    </location>
</feature>
<feature type="compositionally biased region" description="Basic and acidic residues" evidence="2">
    <location>
        <begin position="628"/>
        <end position="668"/>
    </location>
</feature>
<proteinExistence type="predicted"/>
<dbReference type="GO" id="GO:0016567">
    <property type="term" value="P:protein ubiquitination"/>
    <property type="evidence" value="ECO:0007669"/>
    <property type="project" value="TreeGrafter"/>
</dbReference>
<evidence type="ECO:0000256" key="2">
    <source>
        <dbReference type="SAM" id="MobiDB-lite"/>
    </source>
</evidence>
<evidence type="ECO:0000259" key="3">
    <source>
        <dbReference type="PROSITE" id="PS50089"/>
    </source>
</evidence>
<feature type="region of interest" description="Disordered" evidence="2">
    <location>
        <begin position="310"/>
        <end position="371"/>
    </location>
</feature>
<dbReference type="SMART" id="SM00355">
    <property type="entry name" value="ZnF_C2H2"/>
    <property type="match status" value="4"/>
</dbReference>
<dbReference type="AlphaFoldDB" id="A0A9Q1K9A3"/>
<keyword evidence="5" id="KW-1185">Reference proteome</keyword>
<feature type="compositionally biased region" description="Polar residues" evidence="2">
    <location>
        <begin position="410"/>
        <end position="431"/>
    </location>
</feature>
<sequence>MDDGICAVCAEALEWVAYGPCGHHDVCATCIARLRFVCDERRCCICKSLSNTVFVTKALGSFTRTINDFSILPAGAKDGKVGSYWFHEATQAYFDDFDEYKIIKAMCRLSCGVCDKLEVEGRKNSKRKCKFKNVEQLKEHLSRQHELFFCNLCLENKKVFICEQKLYTRLQLRQHIRDGGSEVDGDESERCGFSGHPPCEFCQRPFYGDNELYCHLSTEHYTCHICQRQHPNHYQYYKDYDDLENHFRQAHFLCEDDSCLEKKFVVFAREADMKRHNALEHGGNMSRSKRSATLQLPTCFRYQDREEETRHVRVDASRRGVSNHQLSSTTHPNAGGTGSNVRHHASLIVQAVPGRSRTNDTGSTSDTVLSPGQVQGALLDFRSVLLSGSDFPRLPRTSKRRRRKSKKNSQEPSTTSEAAPSCPSNPGSSAVNASLTAHRAANQTPLAANGSSSQCRVPLNAGPASHSSPAISSKNRQVAVGPSTSSTSKSPPNILGSSSNGTYSASSANPTKRTDSIKAVGSSSTALNLTSGESRGPAAHGESSMKGSDVWPDKSLVEGIRAALGYDKDRCAAFKIISKEYREGEIDAREYLAYVHQFGLAHFIRDLARLCPNPQKQNELMEIHKTSLENIKENGQRRDKIEKSGSEGSKKGKEKCEDTGSGSKREALPDSIVNHLTELKLNSGPYKNENASSSRGADSTPANGIVSNNTLEARATGSKKKPKKNPKSPRARLGESSASEAPNLSNSDPASHPMSGPNQDSILASVRGVWRNGGGRRLVAMSQASALT</sequence>
<feature type="compositionally biased region" description="Polar residues" evidence="2">
    <location>
        <begin position="736"/>
        <end position="749"/>
    </location>
</feature>
<feature type="compositionally biased region" description="Polar residues" evidence="2">
    <location>
        <begin position="445"/>
        <end position="455"/>
    </location>
</feature>
<dbReference type="GO" id="GO:0061630">
    <property type="term" value="F:ubiquitin protein ligase activity"/>
    <property type="evidence" value="ECO:0007669"/>
    <property type="project" value="InterPro"/>
</dbReference>
<evidence type="ECO:0000313" key="4">
    <source>
        <dbReference type="EMBL" id="KAJ8439249.1"/>
    </source>
</evidence>
<keyword evidence="1" id="KW-0863">Zinc-finger</keyword>
<comment type="caution">
    <text evidence="4">The sequence shown here is derived from an EMBL/GenBank/DDBJ whole genome shotgun (WGS) entry which is preliminary data.</text>
</comment>
<feature type="compositionally biased region" description="Polar residues" evidence="2">
    <location>
        <begin position="465"/>
        <end position="476"/>
    </location>
</feature>
<feature type="compositionally biased region" description="Low complexity" evidence="2">
    <location>
        <begin position="482"/>
        <end position="509"/>
    </location>
</feature>
<dbReference type="GO" id="GO:0043022">
    <property type="term" value="F:ribosome binding"/>
    <property type="evidence" value="ECO:0007669"/>
    <property type="project" value="TreeGrafter"/>
</dbReference>
<name>A0A9Q1K9A3_9CARY</name>
<keyword evidence="1" id="KW-0862">Zinc</keyword>
<feature type="compositionally biased region" description="Polar residues" evidence="2">
    <location>
        <begin position="689"/>
        <end position="711"/>
    </location>
</feature>
<dbReference type="InterPro" id="IPR001841">
    <property type="entry name" value="Znf_RING"/>
</dbReference>
<dbReference type="InterPro" id="IPR056437">
    <property type="entry name" value="Znf-C2H2_ZNF598/HEL2"/>
</dbReference>
<dbReference type="PANTHER" id="PTHR22938">
    <property type="entry name" value="ZINC FINGER PROTEIN 598"/>
    <property type="match status" value="1"/>
</dbReference>
<dbReference type="Pfam" id="PF23230">
    <property type="entry name" value="zf-C2H2_13"/>
    <property type="match status" value="1"/>
</dbReference>
<dbReference type="InterPro" id="IPR057634">
    <property type="entry name" value="PAH_ZNF598/HEL2"/>
</dbReference>
<organism evidence="4 5">
    <name type="scientific">Carnegiea gigantea</name>
    <dbReference type="NCBI Taxonomy" id="171969"/>
    <lineage>
        <taxon>Eukaryota</taxon>
        <taxon>Viridiplantae</taxon>
        <taxon>Streptophyta</taxon>
        <taxon>Embryophyta</taxon>
        <taxon>Tracheophyta</taxon>
        <taxon>Spermatophyta</taxon>
        <taxon>Magnoliopsida</taxon>
        <taxon>eudicotyledons</taxon>
        <taxon>Gunneridae</taxon>
        <taxon>Pentapetalae</taxon>
        <taxon>Caryophyllales</taxon>
        <taxon>Cactineae</taxon>
        <taxon>Cactaceae</taxon>
        <taxon>Cactoideae</taxon>
        <taxon>Echinocereeae</taxon>
        <taxon>Carnegiea</taxon>
    </lineage>
</organism>
<feature type="compositionally biased region" description="Polar residues" evidence="2">
    <location>
        <begin position="359"/>
        <end position="371"/>
    </location>
</feature>
<evidence type="ECO:0000256" key="1">
    <source>
        <dbReference type="PROSITE-ProRule" id="PRU00175"/>
    </source>
</evidence>
<feature type="compositionally biased region" description="Polar residues" evidence="2">
    <location>
        <begin position="320"/>
        <end position="332"/>
    </location>
</feature>